<dbReference type="Proteomes" id="UP000234681">
    <property type="component" value="Chromosome 4"/>
</dbReference>
<evidence type="ECO:0000313" key="1">
    <source>
        <dbReference type="EMBL" id="EDM15161.1"/>
    </source>
</evidence>
<feature type="non-terminal residue" evidence="1">
    <location>
        <position position="33"/>
    </location>
</feature>
<organism evidence="1 2">
    <name type="scientific">Rattus norvegicus</name>
    <name type="common">Rat</name>
    <dbReference type="NCBI Taxonomy" id="10116"/>
    <lineage>
        <taxon>Eukaryota</taxon>
        <taxon>Metazoa</taxon>
        <taxon>Chordata</taxon>
        <taxon>Craniata</taxon>
        <taxon>Vertebrata</taxon>
        <taxon>Euteleostomi</taxon>
        <taxon>Mammalia</taxon>
        <taxon>Eutheria</taxon>
        <taxon>Euarchontoglires</taxon>
        <taxon>Glires</taxon>
        <taxon>Rodentia</taxon>
        <taxon>Myomorpha</taxon>
        <taxon>Muroidea</taxon>
        <taxon>Muridae</taxon>
        <taxon>Murinae</taxon>
        <taxon>Rattus</taxon>
    </lineage>
</organism>
<reference evidence="2" key="1">
    <citation type="submission" date="2005-09" db="EMBL/GenBank/DDBJ databases">
        <authorList>
            <person name="Mural R.J."/>
            <person name="Li P.W."/>
            <person name="Adams M.D."/>
            <person name="Amanatides P.G."/>
            <person name="Baden-Tillson H."/>
            <person name="Barnstead M."/>
            <person name="Chin S.H."/>
            <person name="Dew I."/>
            <person name="Evans C.A."/>
            <person name="Ferriera S."/>
            <person name="Flanigan M."/>
            <person name="Fosler C."/>
            <person name="Glodek A."/>
            <person name="Gu Z."/>
            <person name="Holt R.A."/>
            <person name="Jennings D."/>
            <person name="Kraft C.L."/>
            <person name="Lu F."/>
            <person name="Nguyen T."/>
            <person name="Nusskern D.R."/>
            <person name="Pfannkoch C.M."/>
            <person name="Sitter C."/>
            <person name="Sutton G.G."/>
            <person name="Venter J.C."/>
            <person name="Wang Z."/>
            <person name="Woodage T."/>
            <person name="Zheng X.H."/>
            <person name="Zhong F."/>
        </authorList>
    </citation>
    <scope>NUCLEOTIDE SEQUENCE [LARGE SCALE GENOMIC DNA]</scope>
    <source>
        <strain>BN</strain>
        <strain evidence="2">Sprague-Dawley</strain>
    </source>
</reference>
<name>A6IE74_RAT</name>
<accession>A6IE74</accession>
<evidence type="ECO:0000313" key="2">
    <source>
        <dbReference type="Proteomes" id="UP000234681"/>
    </source>
</evidence>
<sequence>MLPAFLIERQQFLLGRVSLPLLFFPFPSPSLTA</sequence>
<dbReference type="AlphaFoldDB" id="A6IE74"/>
<dbReference type="EMBL" id="CH473959">
    <property type="protein sequence ID" value="EDM15161.1"/>
    <property type="molecule type" value="Genomic_DNA"/>
</dbReference>
<protein>
    <submittedName>
        <fullName evidence="1">RCG28340</fullName>
    </submittedName>
</protein>
<proteinExistence type="predicted"/>
<gene>
    <name evidence="1" type="ORF">rCG_28340</name>
</gene>